<dbReference type="Pfam" id="PF00586">
    <property type="entry name" value="AIRS"/>
    <property type="match status" value="1"/>
</dbReference>
<gene>
    <name evidence="3" type="ORF">BJ992_003130</name>
</gene>
<dbReference type="InterPro" id="IPR016181">
    <property type="entry name" value="Acyl_CoA_acyltransferase"/>
</dbReference>
<dbReference type="Pfam" id="PF13508">
    <property type="entry name" value="Acetyltransf_7"/>
    <property type="match status" value="1"/>
</dbReference>
<comment type="caution">
    <text evidence="3">The sequence shown here is derived from an EMBL/GenBank/DDBJ whole genome shotgun (WGS) entry which is preliminary data.</text>
</comment>
<dbReference type="Gene3D" id="3.30.1330.10">
    <property type="entry name" value="PurM-like, N-terminal domain"/>
    <property type="match status" value="1"/>
</dbReference>
<dbReference type="SUPFAM" id="SSF55729">
    <property type="entry name" value="Acyl-CoA N-acyltransferases (Nat)"/>
    <property type="match status" value="1"/>
</dbReference>
<dbReference type="GO" id="GO:0016747">
    <property type="term" value="F:acyltransferase activity, transferring groups other than amino-acyl groups"/>
    <property type="evidence" value="ECO:0007669"/>
    <property type="project" value="InterPro"/>
</dbReference>
<dbReference type="AlphaFoldDB" id="A0A7X0IEC9"/>
<dbReference type="Proteomes" id="UP000555564">
    <property type="component" value="Unassembled WGS sequence"/>
</dbReference>
<dbReference type="EMBL" id="JACHIU010000001">
    <property type="protein sequence ID" value="MBB6473699.1"/>
    <property type="molecule type" value="Genomic_DNA"/>
</dbReference>
<dbReference type="InterPro" id="IPR036676">
    <property type="entry name" value="PurM-like_C_sf"/>
</dbReference>
<dbReference type="InterPro" id="IPR023911">
    <property type="entry name" value="MSMEG_0567/sll0787_C"/>
</dbReference>
<dbReference type="NCBIfam" id="TIGR04050">
    <property type="entry name" value="MSMEG_0567_Cter"/>
    <property type="match status" value="1"/>
</dbReference>
<dbReference type="InterPro" id="IPR010918">
    <property type="entry name" value="PurM-like_C_dom"/>
</dbReference>
<organism evidence="3 4">
    <name type="scientific">Sphaerisporangium rubeum</name>
    <dbReference type="NCBI Taxonomy" id="321317"/>
    <lineage>
        <taxon>Bacteria</taxon>
        <taxon>Bacillati</taxon>
        <taxon>Actinomycetota</taxon>
        <taxon>Actinomycetes</taxon>
        <taxon>Streptosporangiales</taxon>
        <taxon>Streptosporangiaceae</taxon>
        <taxon>Sphaerisporangium</taxon>
    </lineage>
</organism>
<dbReference type="InterPro" id="IPR000182">
    <property type="entry name" value="GNAT_dom"/>
</dbReference>
<reference evidence="3 4" key="1">
    <citation type="submission" date="2020-08" db="EMBL/GenBank/DDBJ databases">
        <title>Sequencing the genomes of 1000 actinobacteria strains.</title>
        <authorList>
            <person name="Klenk H.-P."/>
        </authorList>
    </citation>
    <scope>NUCLEOTIDE SEQUENCE [LARGE SCALE GENOMIC DNA]</scope>
    <source>
        <strain evidence="3 4">DSM 44936</strain>
    </source>
</reference>
<name>A0A7X0IEC9_9ACTN</name>
<dbReference type="InterPro" id="IPR006283">
    <property type="entry name" value="ThiL-like"/>
</dbReference>
<dbReference type="GO" id="GO:0009030">
    <property type="term" value="F:thiamine-phosphate kinase activity"/>
    <property type="evidence" value="ECO:0007669"/>
    <property type="project" value="InterPro"/>
</dbReference>
<dbReference type="GO" id="GO:0009228">
    <property type="term" value="P:thiamine biosynthetic process"/>
    <property type="evidence" value="ECO:0007669"/>
    <property type="project" value="InterPro"/>
</dbReference>
<keyword evidence="4" id="KW-1185">Reference proteome</keyword>
<proteinExistence type="predicted"/>
<dbReference type="PANTHER" id="PTHR30270:SF0">
    <property type="entry name" value="THIAMINE-MONOPHOSPHATE KINASE"/>
    <property type="match status" value="1"/>
</dbReference>
<dbReference type="InterPro" id="IPR036921">
    <property type="entry name" value="PurM-like_N_sf"/>
</dbReference>
<feature type="region of interest" description="Disordered" evidence="1">
    <location>
        <begin position="469"/>
        <end position="491"/>
    </location>
</feature>
<dbReference type="Pfam" id="PF02769">
    <property type="entry name" value="AIRS_C"/>
    <property type="match status" value="1"/>
</dbReference>
<dbReference type="PANTHER" id="PTHR30270">
    <property type="entry name" value="THIAMINE-MONOPHOSPHATE KINASE"/>
    <property type="match status" value="1"/>
</dbReference>
<dbReference type="PROSITE" id="PS51186">
    <property type="entry name" value="GNAT"/>
    <property type="match status" value="1"/>
</dbReference>
<evidence type="ECO:0000256" key="1">
    <source>
        <dbReference type="SAM" id="MobiDB-lite"/>
    </source>
</evidence>
<dbReference type="NCBIfam" id="TIGR04045">
    <property type="entry name" value="MSMEG_0567_GNAT"/>
    <property type="match status" value="1"/>
</dbReference>
<feature type="domain" description="N-acetyltransferase" evidence="2">
    <location>
        <begin position="34"/>
        <end position="181"/>
    </location>
</feature>
<sequence length="491" mass="50484">MHPDADLFALLSGLPDASRGPVCDVLLGGAPPYFMIEEADAAGTAAYRRLRREVFVDEQGLFPGHDLDDRDDDPRTVVLVARDRTGIVIGGVRLGPAADGPDIGWWHGGRLIVRPTDRGGAGVGPALIRAACARAEAAGALRFEATVQARAERLFARLGWRTIRPVTVAGRPHVLMRHPVGRIAALVAATKHPLGPLLAGLAPGGPGFVGDDAAPVPGSDLVAACDAILPAMVERDPEWAGWCSVLVNLNDLSAMGATPVGILDAVAAKDTTAATRVLTGLRRAAEAYDVPILGGHTQLGVPAALAVTALGRTANPVPGGGGHPGHHVTLTADLSGGWRPGYTGRQWDSTTTRTTPELQAMLNAVAEAQPAAAKDVSMAGVAGTLGMLAEASACGAVLDVAKIPHPPNTTMADWLTCFPGFAMLTTAPPSHPGLPETPAASAVCGELTSTPGIHLRWPDGELTEALPTPATGLGPAVQPVNVRGSTRRAGR</sequence>
<dbReference type="Gene3D" id="3.40.630.30">
    <property type="match status" value="1"/>
</dbReference>
<protein>
    <submittedName>
        <fullName evidence="3">Putative N-acetyltransferase (TIGR04045 family)</fullName>
    </submittedName>
</protein>
<dbReference type="InterPro" id="IPR024035">
    <property type="entry name" value="MSMEG_0567_GNAT"/>
</dbReference>
<evidence type="ECO:0000313" key="4">
    <source>
        <dbReference type="Proteomes" id="UP000555564"/>
    </source>
</evidence>
<dbReference type="Gene3D" id="3.90.650.10">
    <property type="entry name" value="PurM-like C-terminal domain"/>
    <property type="match status" value="1"/>
</dbReference>
<keyword evidence="3" id="KW-0808">Transferase</keyword>
<dbReference type="SUPFAM" id="SSF56042">
    <property type="entry name" value="PurM C-terminal domain-like"/>
    <property type="match status" value="1"/>
</dbReference>
<accession>A0A7X0IEC9</accession>
<dbReference type="SUPFAM" id="SSF55326">
    <property type="entry name" value="PurM N-terminal domain-like"/>
    <property type="match status" value="1"/>
</dbReference>
<dbReference type="RefSeq" id="WP_184981637.1">
    <property type="nucleotide sequence ID" value="NZ_JACHIU010000001.1"/>
</dbReference>
<evidence type="ECO:0000259" key="2">
    <source>
        <dbReference type="PROSITE" id="PS51186"/>
    </source>
</evidence>
<dbReference type="InterPro" id="IPR016188">
    <property type="entry name" value="PurM-like_N"/>
</dbReference>
<evidence type="ECO:0000313" key="3">
    <source>
        <dbReference type="EMBL" id="MBB6473699.1"/>
    </source>
</evidence>